<keyword evidence="4" id="KW-0813">Transport</keyword>
<dbReference type="Proteomes" id="UP000220251">
    <property type="component" value="Unassembled WGS sequence"/>
</dbReference>
<evidence type="ECO:0000313" key="13">
    <source>
        <dbReference type="EMBL" id="CRX37649.1"/>
    </source>
</evidence>
<dbReference type="OrthoDB" id="9800132at2"/>
<comment type="similarity">
    <text evidence="2">Belongs to the YajC family.</text>
</comment>
<dbReference type="PRINTS" id="PR01853">
    <property type="entry name" value="YAJCTRNLCASE"/>
</dbReference>
<feature type="transmembrane region" description="Helical" evidence="11">
    <location>
        <begin position="36"/>
        <end position="52"/>
    </location>
</feature>
<proteinExistence type="inferred from homology"/>
<keyword evidence="10 11" id="KW-0472">Membrane</keyword>
<dbReference type="Pfam" id="PF02699">
    <property type="entry name" value="YajC"/>
    <property type="match status" value="1"/>
</dbReference>
<evidence type="ECO:0000256" key="6">
    <source>
        <dbReference type="ARBA" id="ARBA00022692"/>
    </source>
</evidence>
<keyword evidence="5" id="KW-1003">Cell membrane</keyword>
<reference evidence="14" key="1">
    <citation type="submission" date="2015-06" db="EMBL/GenBank/DDBJ databases">
        <authorList>
            <person name="Bertelli C."/>
        </authorList>
    </citation>
    <scope>NUCLEOTIDE SEQUENCE [LARGE SCALE GENOMIC DNA]</scope>
    <source>
        <strain evidence="14">CRIB-30</strain>
    </source>
</reference>
<accession>A0A0H5DQ48</accession>
<evidence type="ECO:0000256" key="7">
    <source>
        <dbReference type="ARBA" id="ARBA00022927"/>
    </source>
</evidence>
<keyword evidence="14" id="KW-1185">Reference proteome</keyword>
<dbReference type="InterPro" id="IPR003849">
    <property type="entry name" value="Preprotein_translocase_YajC"/>
</dbReference>
<keyword evidence="8 11" id="KW-1133">Transmembrane helix</keyword>
<name>A0A0H5DQ48_9BACT</name>
<evidence type="ECO:0000256" key="10">
    <source>
        <dbReference type="ARBA" id="ARBA00023136"/>
    </source>
</evidence>
<evidence type="ECO:0000256" key="3">
    <source>
        <dbReference type="ARBA" id="ARBA00014962"/>
    </source>
</evidence>
<evidence type="ECO:0000256" key="8">
    <source>
        <dbReference type="ARBA" id="ARBA00022989"/>
    </source>
</evidence>
<evidence type="ECO:0000256" key="11">
    <source>
        <dbReference type="SAM" id="Phobius"/>
    </source>
</evidence>
<protein>
    <recommendedName>
        <fullName evidence="3">Sec translocon accessory complex subunit YajC</fullName>
    </recommendedName>
</protein>
<keyword evidence="9" id="KW-0811">Translocation</keyword>
<dbReference type="EMBL" id="CWGJ01000005">
    <property type="protein sequence ID" value="CRX37649.1"/>
    <property type="molecule type" value="Genomic_DNA"/>
</dbReference>
<feature type="signal peptide" evidence="12">
    <location>
        <begin position="1"/>
        <end position="20"/>
    </location>
</feature>
<dbReference type="PANTHER" id="PTHR33909">
    <property type="entry name" value="SEC TRANSLOCON ACCESSORY COMPLEX SUBUNIT YAJC"/>
    <property type="match status" value="1"/>
</dbReference>
<feature type="chain" id="PRO_5005217802" description="Sec translocon accessory complex subunit YajC" evidence="12">
    <location>
        <begin position="21"/>
        <end position="127"/>
    </location>
</feature>
<keyword evidence="7" id="KW-0653">Protein transport</keyword>
<evidence type="ECO:0000256" key="5">
    <source>
        <dbReference type="ARBA" id="ARBA00022475"/>
    </source>
</evidence>
<dbReference type="GO" id="GO:0055085">
    <property type="term" value="P:transmembrane transport"/>
    <property type="evidence" value="ECO:0007669"/>
    <property type="project" value="InterPro"/>
</dbReference>
<evidence type="ECO:0000256" key="12">
    <source>
        <dbReference type="SAM" id="SignalP"/>
    </source>
</evidence>
<keyword evidence="6 11" id="KW-0812">Transmembrane</keyword>
<comment type="subcellular location">
    <subcellularLocation>
        <location evidence="1">Cell membrane</location>
        <topology evidence="1">Single-pass membrane protein</topology>
    </subcellularLocation>
</comment>
<gene>
    <name evidence="13" type="ORF">ELAC_0288</name>
</gene>
<dbReference type="SMART" id="SM01323">
    <property type="entry name" value="YajC"/>
    <property type="match status" value="1"/>
</dbReference>
<dbReference type="RefSeq" id="WP_098037509.1">
    <property type="nucleotide sequence ID" value="NZ_CWGJ01000005.1"/>
</dbReference>
<sequence>MKPLAAALAVLLFQAQAVFAEGELGPGSPTQSMMQTFVMVGVAALFFYVILWRPEQKRRKAMEEQRKSLKKGDRVTAMGIVGIVAKIDEHTLTLRNPDGSKIEVLKAAITDVQPMGGSSEEEKKEGN</sequence>
<organism evidence="13 14">
    <name type="scientific">Estrella lausannensis</name>
    <dbReference type="NCBI Taxonomy" id="483423"/>
    <lineage>
        <taxon>Bacteria</taxon>
        <taxon>Pseudomonadati</taxon>
        <taxon>Chlamydiota</taxon>
        <taxon>Chlamydiia</taxon>
        <taxon>Parachlamydiales</taxon>
        <taxon>Candidatus Criblamydiaceae</taxon>
        <taxon>Estrella</taxon>
    </lineage>
</organism>
<evidence type="ECO:0000256" key="1">
    <source>
        <dbReference type="ARBA" id="ARBA00004162"/>
    </source>
</evidence>
<evidence type="ECO:0000256" key="4">
    <source>
        <dbReference type="ARBA" id="ARBA00022448"/>
    </source>
</evidence>
<keyword evidence="12" id="KW-0732">Signal</keyword>
<evidence type="ECO:0000313" key="14">
    <source>
        <dbReference type="Proteomes" id="UP000220251"/>
    </source>
</evidence>
<dbReference type="AlphaFoldDB" id="A0A0H5DQ48"/>
<evidence type="ECO:0000256" key="2">
    <source>
        <dbReference type="ARBA" id="ARBA00006742"/>
    </source>
</evidence>
<dbReference type="GO" id="GO:0005886">
    <property type="term" value="C:plasma membrane"/>
    <property type="evidence" value="ECO:0007669"/>
    <property type="project" value="UniProtKB-SubCell"/>
</dbReference>
<dbReference type="NCBIfam" id="TIGR00739">
    <property type="entry name" value="yajC"/>
    <property type="match status" value="1"/>
</dbReference>
<dbReference type="GO" id="GO:0015031">
    <property type="term" value="P:protein transport"/>
    <property type="evidence" value="ECO:0007669"/>
    <property type="project" value="UniProtKB-KW"/>
</dbReference>
<evidence type="ECO:0000256" key="9">
    <source>
        <dbReference type="ARBA" id="ARBA00023010"/>
    </source>
</evidence>
<dbReference type="PANTHER" id="PTHR33909:SF1">
    <property type="entry name" value="SEC TRANSLOCON ACCESSORY COMPLEX SUBUNIT YAJC"/>
    <property type="match status" value="1"/>
</dbReference>